<evidence type="ECO:0000256" key="9">
    <source>
        <dbReference type="ARBA" id="ARBA00022630"/>
    </source>
</evidence>
<evidence type="ECO:0000256" key="10">
    <source>
        <dbReference type="ARBA" id="ARBA00022827"/>
    </source>
</evidence>
<evidence type="ECO:0000256" key="18">
    <source>
        <dbReference type="ARBA" id="ARBA00048914"/>
    </source>
</evidence>
<keyword evidence="14 19" id="KW-0560">Oxidoreductase</keyword>
<evidence type="ECO:0000256" key="19">
    <source>
        <dbReference type="HAMAP-Rule" id="MF_00037"/>
    </source>
</evidence>
<dbReference type="NCBIfam" id="NF000755">
    <property type="entry name" value="PRK00046.1"/>
    <property type="match status" value="1"/>
</dbReference>
<evidence type="ECO:0000256" key="5">
    <source>
        <dbReference type="ARBA" id="ARBA00012518"/>
    </source>
</evidence>
<comment type="caution">
    <text evidence="21">The sequence shown here is derived from an EMBL/GenBank/DDBJ whole genome shotgun (WGS) entry which is preliminary data.</text>
</comment>
<dbReference type="InterPro" id="IPR003170">
    <property type="entry name" value="MurB"/>
</dbReference>
<evidence type="ECO:0000256" key="15">
    <source>
        <dbReference type="ARBA" id="ARBA00023306"/>
    </source>
</evidence>
<evidence type="ECO:0000256" key="8">
    <source>
        <dbReference type="ARBA" id="ARBA00022618"/>
    </source>
</evidence>
<keyword evidence="13 19" id="KW-0573">Peptidoglycan synthesis</keyword>
<keyword evidence="16 19" id="KW-0961">Cell wall biogenesis/degradation</keyword>
<dbReference type="GO" id="GO:0005829">
    <property type="term" value="C:cytosol"/>
    <property type="evidence" value="ECO:0007669"/>
    <property type="project" value="TreeGrafter"/>
</dbReference>
<dbReference type="InterPro" id="IPR036318">
    <property type="entry name" value="FAD-bd_PCMH-like_sf"/>
</dbReference>
<keyword evidence="12 19" id="KW-0133">Cell shape</keyword>
<dbReference type="InterPro" id="IPR011601">
    <property type="entry name" value="MurB_C"/>
</dbReference>
<accession>A0A4Q0T4P5</accession>
<dbReference type="PANTHER" id="PTHR21071:SF4">
    <property type="entry name" value="UDP-N-ACETYLENOLPYRUVOYLGLUCOSAMINE REDUCTASE"/>
    <property type="match status" value="1"/>
</dbReference>
<comment type="pathway">
    <text evidence="4 19">Cell wall biogenesis; peptidoglycan biosynthesis.</text>
</comment>
<evidence type="ECO:0000313" key="22">
    <source>
        <dbReference type="Proteomes" id="UP000289437"/>
    </source>
</evidence>
<feature type="active site" description="Proton donor" evidence="19">
    <location>
        <position position="238"/>
    </location>
</feature>
<evidence type="ECO:0000256" key="16">
    <source>
        <dbReference type="ARBA" id="ARBA00023316"/>
    </source>
</evidence>
<dbReference type="GO" id="GO:0051301">
    <property type="term" value="P:cell division"/>
    <property type="evidence" value="ECO:0007669"/>
    <property type="project" value="UniProtKB-KW"/>
</dbReference>
<dbReference type="RefSeq" id="WP_128914000.1">
    <property type="nucleotide sequence ID" value="NZ_RDSM01000002.1"/>
</dbReference>
<dbReference type="Gene3D" id="3.30.43.10">
    <property type="entry name" value="Uridine Diphospho-n-acetylenolpyruvylglucosamine Reductase, domain 2"/>
    <property type="match status" value="1"/>
</dbReference>
<dbReference type="SUPFAM" id="SSF56176">
    <property type="entry name" value="FAD-binding/transporter-associated domain-like"/>
    <property type="match status" value="1"/>
</dbReference>
<dbReference type="GO" id="GO:0008762">
    <property type="term" value="F:UDP-N-acetylmuramate dehydrogenase activity"/>
    <property type="evidence" value="ECO:0007669"/>
    <property type="project" value="UniProtKB-UniRule"/>
</dbReference>
<organism evidence="21 22">
    <name type="scientific">Granulicella sibirica</name>
    <dbReference type="NCBI Taxonomy" id="2479048"/>
    <lineage>
        <taxon>Bacteria</taxon>
        <taxon>Pseudomonadati</taxon>
        <taxon>Acidobacteriota</taxon>
        <taxon>Terriglobia</taxon>
        <taxon>Terriglobales</taxon>
        <taxon>Acidobacteriaceae</taxon>
        <taxon>Granulicella</taxon>
    </lineage>
</organism>
<keyword evidence="22" id="KW-1185">Reference proteome</keyword>
<reference evidence="22" key="2">
    <citation type="submission" date="2019-02" db="EMBL/GenBank/DDBJ databases">
        <title>Granulicella sibirica sp. nov., a psychrotolerant acidobacterium isolated from an organic soil layer in forested tundra, West Siberia.</title>
        <authorList>
            <person name="Oshkin I.Y."/>
            <person name="Kulichevskaya I.S."/>
            <person name="Rijpstra W.I.C."/>
            <person name="Sinninghe Damste J.S."/>
            <person name="Rakitin A.L."/>
            <person name="Ravin N.V."/>
            <person name="Dedysh S.N."/>
        </authorList>
    </citation>
    <scope>NUCLEOTIDE SEQUENCE [LARGE SCALE GENOMIC DNA]</scope>
    <source>
        <strain evidence="22">AF10</strain>
    </source>
</reference>
<evidence type="ECO:0000256" key="2">
    <source>
        <dbReference type="ARBA" id="ARBA00003921"/>
    </source>
</evidence>
<reference evidence="21 22" key="1">
    <citation type="submission" date="2018-11" db="EMBL/GenBank/DDBJ databases">
        <authorList>
            <person name="Mardanov A.V."/>
            <person name="Ravin N.V."/>
            <person name="Dedysh S.N."/>
        </authorList>
    </citation>
    <scope>NUCLEOTIDE SEQUENCE [LARGE SCALE GENOMIC DNA]</scope>
    <source>
        <strain evidence="21 22">AF10</strain>
    </source>
</reference>
<evidence type="ECO:0000259" key="20">
    <source>
        <dbReference type="PROSITE" id="PS51387"/>
    </source>
</evidence>
<evidence type="ECO:0000256" key="17">
    <source>
        <dbReference type="ARBA" id="ARBA00031026"/>
    </source>
</evidence>
<evidence type="ECO:0000256" key="14">
    <source>
        <dbReference type="ARBA" id="ARBA00023002"/>
    </source>
</evidence>
<dbReference type="NCBIfam" id="TIGR00179">
    <property type="entry name" value="murB"/>
    <property type="match status" value="1"/>
</dbReference>
<comment type="function">
    <text evidence="2 19">Cell wall formation.</text>
</comment>
<dbReference type="HAMAP" id="MF_00037">
    <property type="entry name" value="MurB"/>
    <property type="match status" value="1"/>
</dbReference>
<evidence type="ECO:0000256" key="6">
    <source>
        <dbReference type="ARBA" id="ARBA00015188"/>
    </source>
</evidence>
<comment type="cofactor">
    <cofactor evidence="1 19">
        <name>FAD</name>
        <dbReference type="ChEBI" id="CHEBI:57692"/>
    </cofactor>
</comment>
<dbReference type="Gene3D" id="3.90.78.10">
    <property type="entry name" value="UDP-N-acetylenolpyruvoylglucosamine reductase, C-terminal domain"/>
    <property type="match status" value="1"/>
</dbReference>
<feature type="active site" evidence="19">
    <location>
        <position position="161"/>
    </location>
</feature>
<evidence type="ECO:0000256" key="11">
    <source>
        <dbReference type="ARBA" id="ARBA00022857"/>
    </source>
</evidence>
<dbReference type="Proteomes" id="UP000289437">
    <property type="component" value="Unassembled WGS sequence"/>
</dbReference>
<dbReference type="NCBIfam" id="NF010478">
    <property type="entry name" value="PRK13903.1"/>
    <property type="match status" value="1"/>
</dbReference>
<keyword evidence="15 19" id="KW-0131">Cell cycle</keyword>
<name>A0A4Q0T4P5_9BACT</name>
<keyword evidence="7 19" id="KW-0963">Cytoplasm</keyword>
<dbReference type="GO" id="GO:0071949">
    <property type="term" value="F:FAD binding"/>
    <property type="evidence" value="ECO:0007669"/>
    <property type="project" value="InterPro"/>
</dbReference>
<dbReference type="Pfam" id="PF02873">
    <property type="entry name" value="MurB_C"/>
    <property type="match status" value="1"/>
</dbReference>
<gene>
    <name evidence="19" type="primary">murB</name>
    <name evidence="21" type="ORF">GRAN_3418</name>
</gene>
<dbReference type="EC" id="1.3.1.98" evidence="5 19"/>
<sequence length="347" mass="37700">MQILENISLAEHTTFRIGGPARFFVEIMTEQDLLDALAFAEAGRLPIFVLGGGSNLLVRDSGFDGLILHLAITGKIERDGNLFHVPAGTDWDALVLHLCERGISGMECLAGIPGLVGGSPIQNIGAYGQEVSQTIHAVRAWDRERKEFVSLSRDDCRFAYRESLFNTTHRNHYIVTSATFALDPAAKPNLSYADLRNYFADMANPPTALGVYNAVREIRHGKGMLLVEGEQDCRSAGSFFKNPIVPPQALGPIAAALSIAESTIPRYPAPNGNIKLPAAWLLDQAGFHKSYSLGEAGISSRHTLALINRGRAAYADIAGLRERIVGTIKDRFHITLEQEPVEPVSGA</sequence>
<dbReference type="UniPathway" id="UPA00219"/>
<comment type="similarity">
    <text evidence="19">Belongs to the MurB family.</text>
</comment>
<comment type="catalytic activity">
    <reaction evidence="18 19">
        <text>UDP-N-acetyl-alpha-D-muramate + NADP(+) = UDP-N-acetyl-3-O-(1-carboxyvinyl)-alpha-D-glucosamine + NADPH + H(+)</text>
        <dbReference type="Rhea" id="RHEA:12248"/>
        <dbReference type="ChEBI" id="CHEBI:15378"/>
        <dbReference type="ChEBI" id="CHEBI:57783"/>
        <dbReference type="ChEBI" id="CHEBI:58349"/>
        <dbReference type="ChEBI" id="CHEBI:68483"/>
        <dbReference type="ChEBI" id="CHEBI:70757"/>
        <dbReference type="EC" id="1.3.1.98"/>
    </reaction>
</comment>
<dbReference type="InterPro" id="IPR036635">
    <property type="entry name" value="MurB_C_sf"/>
</dbReference>
<dbReference type="Pfam" id="PF01565">
    <property type="entry name" value="FAD_binding_4"/>
    <property type="match status" value="1"/>
</dbReference>
<evidence type="ECO:0000256" key="7">
    <source>
        <dbReference type="ARBA" id="ARBA00022490"/>
    </source>
</evidence>
<evidence type="ECO:0000256" key="3">
    <source>
        <dbReference type="ARBA" id="ARBA00004496"/>
    </source>
</evidence>
<dbReference type="GO" id="GO:0009252">
    <property type="term" value="P:peptidoglycan biosynthetic process"/>
    <property type="evidence" value="ECO:0007669"/>
    <property type="project" value="UniProtKB-UniRule"/>
</dbReference>
<evidence type="ECO:0000256" key="12">
    <source>
        <dbReference type="ARBA" id="ARBA00022960"/>
    </source>
</evidence>
<dbReference type="Gene3D" id="3.30.465.10">
    <property type="match status" value="1"/>
</dbReference>
<evidence type="ECO:0000256" key="13">
    <source>
        <dbReference type="ARBA" id="ARBA00022984"/>
    </source>
</evidence>
<keyword evidence="8 19" id="KW-0132">Cell division</keyword>
<dbReference type="InterPro" id="IPR016166">
    <property type="entry name" value="FAD-bd_PCMH"/>
</dbReference>
<feature type="domain" description="FAD-binding PCMH-type" evidence="20">
    <location>
        <begin position="16"/>
        <end position="185"/>
    </location>
</feature>
<protein>
    <recommendedName>
        <fullName evidence="6 19">UDP-N-acetylenolpyruvoylglucosamine reductase</fullName>
        <ecNumber evidence="5 19">1.3.1.98</ecNumber>
    </recommendedName>
    <alternativeName>
        <fullName evidence="17 19">UDP-N-acetylmuramate dehydrogenase</fullName>
    </alternativeName>
</protein>
<dbReference type="AlphaFoldDB" id="A0A4Q0T4P5"/>
<evidence type="ECO:0000313" key="21">
    <source>
        <dbReference type="EMBL" id="RXH56561.1"/>
    </source>
</evidence>
<dbReference type="InterPro" id="IPR016169">
    <property type="entry name" value="FAD-bd_PCMH_sub2"/>
</dbReference>
<dbReference type="PANTHER" id="PTHR21071">
    <property type="entry name" value="UDP-N-ACETYLENOLPYRUVOYLGLUCOSAMINE REDUCTASE"/>
    <property type="match status" value="1"/>
</dbReference>
<dbReference type="GO" id="GO:0071555">
    <property type="term" value="P:cell wall organization"/>
    <property type="evidence" value="ECO:0007669"/>
    <property type="project" value="UniProtKB-KW"/>
</dbReference>
<dbReference type="GO" id="GO:0008360">
    <property type="term" value="P:regulation of cell shape"/>
    <property type="evidence" value="ECO:0007669"/>
    <property type="project" value="UniProtKB-KW"/>
</dbReference>
<dbReference type="InterPro" id="IPR006094">
    <property type="entry name" value="Oxid_FAD_bind_N"/>
</dbReference>
<comment type="subcellular location">
    <subcellularLocation>
        <location evidence="3 19">Cytoplasm</location>
    </subcellularLocation>
</comment>
<dbReference type="SUPFAM" id="SSF56194">
    <property type="entry name" value="Uridine diphospho-N-Acetylenolpyruvylglucosamine reductase, MurB, C-terminal domain"/>
    <property type="match status" value="1"/>
</dbReference>
<evidence type="ECO:0000256" key="1">
    <source>
        <dbReference type="ARBA" id="ARBA00001974"/>
    </source>
</evidence>
<dbReference type="OrthoDB" id="9804753at2"/>
<feature type="active site" evidence="19">
    <location>
        <position position="339"/>
    </location>
</feature>
<keyword evidence="9 19" id="KW-0285">Flavoprotein</keyword>
<keyword evidence="11 19" id="KW-0521">NADP</keyword>
<keyword evidence="10 19" id="KW-0274">FAD</keyword>
<dbReference type="EMBL" id="RDSM01000002">
    <property type="protein sequence ID" value="RXH56561.1"/>
    <property type="molecule type" value="Genomic_DNA"/>
</dbReference>
<dbReference type="InterPro" id="IPR016167">
    <property type="entry name" value="FAD-bd_PCMH_sub1"/>
</dbReference>
<evidence type="ECO:0000256" key="4">
    <source>
        <dbReference type="ARBA" id="ARBA00004752"/>
    </source>
</evidence>
<proteinExistence type="inferred from homology"/>
<dbReference type="PROSITE" id="PS51387">
    <property type="entry name" value="FAD_PCMH"/>
    <property type="match status" value="1"/>
</dbReference>